<dbReference type="EMBL" id="FQZE01000009">
    <property type="protein sequence ID" value="SHI99811.1"/>
    <property type="molecule type" value="Genomic_DNA"/>
</dbReference>
<dbReference type="OrthoDB" id="1111542at2"/>
<gene>
    <name evidence="1" type="ORF">SAMN05444280_10939</name>
</gene>
<dbReference type="Proteomes" id="UP000184050">
    <property type="component" value="Unassembled WGS sequence"/>
</dbReference>
<evidence type="ECO:0000313" key="2">
    <source>
        <dbReference type="Proteomes" id="UP000184050"/>
    </source>
</evidence>
<proteinExistence type="predicted"/>
<protein>
    <submittedName>
        <fullName evidence="1">Uncharacterized protein</fullName>
    </submittedName>
</protein>
<keyword evidence="2" id="KW-1185">Reference proteome</keyword>
<sequence length="546" mass="60656">MKNTKFNTIKITVVIIIAALFAGCSDYLDNPLKDKETGDDINLLILDFNFFNTRMTYKLIDVTTGELISSTATISFSGENGNDIVTFSGEKNPEYVSDLGQLELTVDPAVTISESSPFKFSVNVEAEGYNNLTKAFQLKNEGKKTFELYLSKTEDEDESEIGGEIDYGDGDTTIVFSKVESDGLKSAVEEKAYKIQYEISLNDLAKFKDTNGDLFFASSEEVTEAINNDPENFISLSLKSFSNYSPEIDVVNIDGIPTSVLFQKLETGRIEKITLVGREVGDLNGGVVKLNSEYTGAPEPDIFGFAVFSDVWDILGTQSVYNSLDISYTLVKASAENLCDTGSKITFQSGVTSSFSIDADVYDMNDNLLTTINFKGNFPEEFTVENTPQKAVKLVFRDNNPAFKPIPTLQIDNFCSGSYTVNVDPKENYEQYQVVLKAYCPDNPGVAVAPTYSGEFKIKDSDNPWQGVDMAGGVVDLLALPGQEYEFRLLWEDEWEYSTLFTEFADDGSYLHEIGSDVSSELMEDGRVRIKIDHKFSQSVCDDMNW</sequence>
<dbReference type="PROSITE" id="PS51257">
    <property type="entry name" value="PROKAR_LIPOPROTEIN"/>
    <property type="match status" value="1"/>
</dbReference>
<name>A0A1M6FQ14_9BACT</name>
<evidence type="ECO:0000313" key="1">
    <source>
        <dbReference type="EMBL" id="SHI99811.1"/>
    </source>
</evidence>
<dbReference type="RefSeq" id="WP_073168014.1">
    <property type="nucleotide sequence ID" value="NZ_FQZE01000009.1"/>
</dbReference>
<reference evidence="1 2" key="1">
    <citation type="submission" date="2016-11" db="EMBL/GenBank/DDBJ databases">
        <authorList>
            <person name="Jaros S."/>
            <person name="Januszkiewicz K."/>
            <person name="Wedrychowicz H."/>
        </authorList>
    </citation>
    <scope>NUCLEOTIDE SEQUENCE [LARGE SCALE GENOMIC DNA]</scope>
    <source>
        <strain evidence="1 2">DSM 27063</strain>
    </source>
</reference>
<accession>A0A1M6FQ14</accession>
<dbReference type="STRING" id="1168035.SAMN05444280_10939"/>
<dbReference type="AlphaFoldDB" id="A0A1M6FQ14"/>
<organism evidence="1 2">
    <name type="scientific">Tangfeifania diversioriginum</name>
    <dbReference type="NCBI Taxonomy" id="1168035"/>
    <lineage>
        <taxon>Bacteria</taxon>
        <taxon>Pseudomonadati</taxon>
        <taxon>Bacteroidota</taxon>
        <taxon>Bacteroidia</taxon>
        <taxon>Marinilabiliales</taxon>
        <taxon>Prolixibacteraceae</taxon>
        <taxon>Tangfeifania</taxon>
    </lineage>
</organism>